<dbReference type="EMBL" id="JAFKCZ010000006">
    <property type="protein sequence ID" value="MBN7796904.1"/>
    <property type="molecule type" value="Genomic_DNA"/>
</dbReference>
<feature type="domain" description="Acyl-CoA oxidase/dehydrogenase middle" evidence="9">
    <location>
        <begin position="130"/>
        <end position="223"/>
    </location>
</feature>
<feature type="region of interest" description="Disordered" evidence="7">
    <location>
        <begin position="20"/>
        <end position="39"/>
    </location>
</feature>
<dbReference type="PANTHER" id="PTHR43292">
    <property type="entry name" value="ACYL-COA DEHYDROGENASE"/>
    <property type="match status" value="1"/>
</dbReference>
<dbReference type="Pfam" id="PF02771">
    <property type="entry name" value="Acyl-CoA_dh_N"/>
    <property type="match status" value="1"/>
</dbReference>
<dbReference type="GO" id="GO:0050660">
    <property type="term" value="F:flavin adenine dinucleotide binding"/>
    <property type="evidence" value="ECO:0007669"/>
    <property type="project" value="InterPro"/>
</dbReference>
<keyword evidence="4 6" id="KW-0274">FAD</keyword>
<organism evidence="11 12">
    <name type="scientific">Parahaliea mediterranea</name>
    <dbReference type="NCBI Taxonomy" id="651086"/>
    <lineage>
        <taxon>Bacteria</taxon>
        <taxon>Pseudomonadati</taxon>
        <taxon>Pseudomonadota</taxon>
        <taxon>Gammaproteobacteria</taxon>
        <taxon>Cellvibrionales</taxon>
        <taxon>Halieaceae</taxon>
        <taxon>Parahaliea</taxon>
    </lineage>
</organism>
<dbReference type="GO" id="GO:0005886">
    <property type="term" value="C:plasma membrane"/>
    <property type="evidence" value="ECO:0007669"/>
    <property type="project" value="TreeGrafter"/>
</dbReference>
<reference evidence="11" key="1">
    <citation type="submission" date="2021-02" db="EMBL/GenBank/DDBJ databases">
        <title>PHA producing bacteria isolated from coastal sediment in Guangdong, Shenzhen.</title>
        <authorList>
            <person name="Zheng W."/>
            <person name="Yu S."/>
            <person name="Huang Y."/>
        </authorList>
    </citation>
    <scope>NUCLEOTIDE SEQUENCE</scope>
    <source>
        <strain evidence="11">TN14-10</strain>
    </source>
</reference>
<dbReference type="InterPro" id="IPR052161">
    <property type="entry name" value="Mycobact_Acyl-CoA_DH"/>
</dbReference>
<dbReference type="InterPro" id="IPR013786">
    <property type="entry name" value="AcylCoA_DH/ox_N"/>
</dbReference>
<feature type="domain" description="Acyl-CoA dehydrogenase/oxidase C-terminal" evidence="8">
    <location>
        <begin position="236"/>
        <end position="392"/>
    </location>
</feature>
<keyword evidence="5 6" id="KW-0560">Oxidoreductase</keyword>
<evidence type="ECO:0000256" key="3">
    <source>
        <dbReference type="ARBA" id="ARBA00022630"/>
    </source>
</evidence>
<dbReference type="InterPro" id="IPR009100">
    <property type="entry name" value="AcylCoA_DH/oxidase_NM_dom_sf"/>
</dbReference>
<evidence type="ECO:0000256" key="4">
    <source>
        <dbReference type="ARBA" id="ARBA00022827"/>
    </source>
</evidence>
<evidence type="ECO:0000256" key="2">
    <source>
        <dbReference type="ARBA" id="ARBA00009347"/>
    </source>
</evidence>
<name>A0A939IIS2_9GAMM</name>
<dbReference type="RefSeq" id="WP_206560343.1">
    <property type="nucleotide sequence ID" value="NZ_JAFKCZ010000006.1"/>
</dbReference>
<accession>A0A939IIS2</accession>
<gene>
    <name evidence="11" type="ORF">JYP50_09895</name>
</gene>
<evidence type="ECO:0000259" key="9">
    <source>
        <dbReference type="Pfam" id="PF02770"/>
    </source>
</evidence>
<dbReference type="Pfam" id="PF00441">
    <property type="entry name" value="Acyl-CoA_dh_1"/>
    <property type="match status" value="1"/>
</dbReference>
<dbReference type="InterPro" id="IPR046373">
    <property type="entry name" value="Acyl-CoA_Oxase/DH_mid-dom_sf"/>
</dbReference>
<dbReference type="AlphaFoldDB" id="A0A939IIS2"/>
<feature type="domain" description="Acyl-CoA dehydrogenase/oxidase N-terminal" evidence="10">
    <location>
        <begin position="47"/>
        <end position="126"/>
    </location>
</feature>
<dbReference type="Gene3D" id="1.10.540.10">
    <property type="entry name" value="Acyl-CoA dehydrogenase/oxidase, N-terminal domain"/>
    <property type="match status" value="1"/>
</dbReference>
<evidence type="ECO:0000259" key="10">
    <source>
        <dbReference type="Pfam" id="PF02771"/>
    </source>
</evidence>
<dbReference type="Pfam" id="PF02770">
    <property type="entry name" value="Acyl-CoA_dh_M"/>
    <property type="match status" value="1"/>
</dbReference>
<dbReference type="FunFam" id="2.40.110.10:FF:000011">
    <property type="entry name" value="Acyl-CoA dehydrogenase FadE34"/>
    <property type="match status" value="1"/>
</dbReference>
<comment type="cofactor">
    <cofactor evidence="1 6">
        <name>FAD</name>
        <dbReference type="ChEBI" id="CHEBI:57692"/>
    </cofactor>
</comment>
<keyword evidence="12" id="KW-1185">Reference proteome</keyword>
<evidence type="ECO:0000256" key="6">
    <source>
        <dbReference type="RuleBase" id="RU362125"/>
    </source>
</evidence>
<evidence type="ECO:0000313" key="12">
    <source>
        <dbReference type="Proteomes" id="UP000664303"/>
    </source>
</evidence>
<dbReference type="Gene3D" id="1.20.140.10">
    <property type="entry name" value="Butyryl-CoA Dehydrogenase, subunit A, domain 3"/>
    <property type="match status" value="1"/>
</dbReference>
<evidence type="ECO:0000313" key="11">
    <source>
        <dbReference type="EMBL" id="MBN7796904.1"/>
    </source>
</evidence>
<dbReference type="PANTHER" id="PTHR43292:SF3">
    <property type="entry name" value="ACYL-COA DEHYDROGENASE FADE29"/>
    <property type="match status" value="1"/>
</dbReference>
<evidence type="ECO:0000256" key="1">
    <source>
        <dbReference type="ARBA" id="ARBA00001974"/>
    </source>
</evidence>
<dbReference type="InterPro" id="IPR009075">
    <property type="entry name" value="AcylCo_DH/oxidase_C"/>
</dbReference>
<proteinExistence type="inferred from homology"/>
<dbReference type="InterPro" id="IPR006091">
    <property type="entry name" value="Acyl-CoA_Oxase/DH_mid-dom"/>
</dbReference>
<dbReference type="Gene3D" id="2.40.110.10">
    <property type="entry name" value="Butyryl-CoA Dehydrogenase, subunit A, domain 2"/>
    <property type="match status" value="1"/>
</dbReference>
<protein>
    <submittedName>
        <fullName evidence="11">Acyl-CoA dehydrogenase family protein</fullName>
    </submittedName>
</protein>
<dbReference type="SUPFAM" id="SSF47203">
    <property type="entry name" value="Acyl-CoA dehydrogenase C-terminal domain-like"/>
    <property type="match status" value="1"/>
</dbReference>
<sequence>MEPLDAFRREVVAWLEDNCPRSQREPAGPEELYQGGSKGCFSSQDARTWFERMREKGWTVPDWPREYGGGGLSPGQAKVLKTEMKRLGCRPPLATGQGIAMLGPALFEYGSEQQKREHLPRIARGEVRWCQGYSEPGAGSDLANIQCRAEDKGDHFVVNGTKLWTSNADRADWIFCLVRTDPKAAKQAGISFLLIDMRQNGIEVRPIELISGESDFCQVFFENARAEKHNLLGDLNRGWTVAKRLLQHERTLMSQLSEIAVGPKFSPGEVARRYLSLENGVLTNSGLREQLVRYEMDAMALALSNQKAFEESGQGRLDPNSTSFFKYYATELDKRRGELKLALMGTQGLGWSGPGFDSDELMEPRTWAFSKALTIAGGSSEVQLNVIAKRVLDLPE</sequence>
<dbReference type="GO" id="GO:0016627">
    <property type="term" value="F:oxidoreductase activity, acting on the CH-CH group of donors"/>
    <property type="evidence" value="ECO:0007669"/>
    <property type="project" value="InterPro"/>
</dbReference>
<evidence type="ECO:0000259" key="8">
    <source>
        <dbReference type="Pfam" id="PF00441"/>
    </source>
</evidence>
<dbReference type="InterPro" id="IPR037069">
    <property type="entry name" value="AcylCoA_DH/ox_N_sf"/>
</dbReference>
<evidence type="ECO:0000256" key="5">
    <source>
        <dbReference type="ARBA" id="ARBA00023002"/>
    </source>
</evidence>
<evidence type="ECO:0000256" key="7">
    <source>
        <dbReference type="SAM" id="MobiDB-lite"/>
    </source>
</evidence>
<dbReference type="SUPFAM" id="SSF56645">
    <property type="entry name" value="Acyl-CoA dehydrogenase NM domain-like"/>
    <property type="match status" value="1"/>
</dbReference>
<dbReference type="InterPro" id="IPR036250">
    <property type="entry name" value="AcylCo_DH-like_C"/>
</dbReference>
<keyword evidence="3 6" id="KW-0285">Flavoprotein</keyword>
<dbReference type="Proteomes" id="UP000664303">
    <property type="component" value="Unassembled WGS sequence"/>
</dbReference>
<comment type="similarity">
    <text evidence="2 6">Belongs to the acyl-CoA dehydrogenase family.</text>
</comment>
<comment type="caution">
    <text evidence="11">The sequence shown here is derived from an EMBL/GenBank/DDBJ whole genome shotgun (WGS) entry which is preliminary data.</text>
</comment>